<feature type="region of interest" description="Disordered" evidence="1">
    <location>
        <begin position="509"/>
        <end position="540"/>
    </location>
</feature>
<protein>
    <submittedName>
        <fullName evidence="2">Uncharacterized protein</fullName>
    </submittedName>
</protein>
<evidence type="ECO:0000313" key="2">
    <source>
        <dbReference type="EMBL" id="KAK0470722.1"/>
    </source>
</evidence>
<reference evidence="2" key="1">
    <citation type="submission" date="2023-06" db="EMBL/GenBank/DDBJ databases">
        <authorList>
            <consortium name="Lawrence Berkeley National Laboratory"/>
            <person name="Ahrendt S."/>
            <person name="Sahu N."/>
            <person name="Indic B."/>
            <person name="Wong-Bajracharya J."/>
            <person name="Merenyi Z."/>
            <person name="Ke H.-M."/>
            <person name="Monk M."/>
            <person name="Kocsube S."/>
            <person name="Drula E."/>
            <person name="Lipzen A."/>
            <person name="Balint B."/>
            <person name="Henrissat B."/>
            <person name="Andreopoulos B."/>
            <person name="Martin F.M."/>
            <person name="Harder C.B."/>
            <person name="Rigling D."/>
            <person name="Ford K.L."/>
            <person name="Foster G.D."/>
            <person name="Pangilinan J."/>
            <person name="Papanicolaou A."/>
            <person name="Barry K."/>
            <person name="LaButti K."/>
            <person name="Viragh M."/>
            <person name="Koriabine M."/>
            <person name="Yan M."/>
            <person name="Riley R."/>
            <person name="Champramary S."/>
            <person name="Plett K.L."/>
            <person name="Tsai I.J."/>
            <person name="Slot J."/>
            <person name="Sipos G."/>
            <person name="Plett J."/>
            <person name="Nagy L.G."/>
            <person name="Grigoriev I.V."/>
        </authorList>
    </citation>
    <scope>NUCLEOTIDE SEQUENCE</scope>
    <source>
        <strain evidence="2">ICMP 16352</strain>
    </source>
</reference>
<comment type="caution">
    <text evidence="2">The sequence shown here is derived from an EMBL/GenBank/DDBJ whole genome shotgun (WGS) entry which is preliminary data.</text>
</comment>
<gene>
    <name evidence="2" type="ORF">IW261DRAFT_1572713</name>
</gene>
<organism evidence="2 3">
    <name type="scientific">Armillaria novae-zelandiae</name>
    <dbReference type="NCBI Taxonomy" id="153914"/>
    <lineage>
        <taxon>Eukaryota</taxon>
        <taxon>Fungi</taxon>
        <taxon>Dikarya</taxon>
        <taxon>Basidiomycota</taxon>
        <taxon>Agaricomycotina</taxon>
        <taxon>Agaricomycetes</taxon>
        <taxon>Agaricomycetidae</taxon>
        <taxon>Agaricales</taxon>
        <taxon>Marasmiineae</taxon>
        <taxon>Physalacriaceae</taxon>
        <taxon>Armillaria</taxon>
    </lineage>
</organism>
<name>A0AA39NRW6_9AGAR</name>
<feature type="compositionally biased region" description="Basic and acidic residues" evidence="1">
    <location>
        <begin position="528"/>
        <end position="538"/>
    </location>
</feature>
<evidence type="ECO:0000313" key="3">
    <source>
        <dbReference type="Proteomes" id="UP001175227"/>
    </source>
</evidence>
<dbReference type="EMBL" id="JAUEPR010000059">
    <property type="protein sequence ID" value="KAK0470722.1"/>
    <property type="molecule type" value="Genomic_DNA"/>
</dbReference>
<sequence>MDIFTRYNWFPAFKQWYQLWGSDRRNILFHQTISIDKNRAGTYQHPWYAHGEQVFESKHHHSIPPRVASYDEIPPINRSDDPVFVTLGYFSVHWHCHSATPRLLERHSDTVVDAKTISAISVDNFGLLGKATTGERIATGNETVFDIIYDPMWVKDSGSEQIPELSLGRQHSIALDGKGTVLVWATTNPRSVFPHRRRRAITISSKTHLPGLERRRQLVWGFKGNGATPSDTSAADSEGARPSVPPTSVLGATTSSSTTHTFASSTSSNSTSPSTSSALACQHGPYSNTERYENGNNNGVETHLFWHHAVNVLDPVDVLGHYAFVTPPATVTTNSSNGLSYPERLSRYQHYRNILSYSCAICRINYPHINHGLGLAKRAVRFPTLGIVGTCRDHDRHKTSYCGVCYREATRERDLSRDRVGDGLFRRAYARIEDQEALGMLGSKDIDDEARAAVEGFLTFADGSAIVKKQTRMRQFRSLVAANRYGTREEGLQQLSACWAAIRTHESKEDLDMDTSDFEEEEEEDPEIEQRSLEDHSAKSMPLGDWARNRILDWF</sequence>
<feature type="compositionally biased region" description="Polar residues" evidence="1">
    <location>
        <begin position="285"/>
        <end position="294"/>
    </location>
</feature>
<dbReference type="Proteomes" id="UP001175227">
    <property type="component" value="Unassembled WGS sequence"/>
</dbReference>
<evidence type="ECO:0000256" key="1">
    <source>
        <dbReference type="SAM" id="MobiDB-lite"/>
    </source>
</evidence>
<dbReference type="AlphaFoldDB" id="A0AA39NRW6"/>
<keyword evidence="3" id="KW-1185">Reference proteome</keyword>
<feature type="compositionally biased region" description="Acidic residues" evidence="1">
    <location>
        <begin position="511"/>
        <end position="527"/>
    </location>
</feature>
<proteinExistence type="predicted"/>
<feature type="region of interest" description="Disordered" evidence="1">
    <location>
        <begin position="222"/>
        <end position="294"/>
    </location>
</feature>
<accession>A0AA39NRW6</accession>
<feature type="compositionally biased region" description="Low complexity" evidence="1">
    <location>
        <begin position="253"/>
        <end position="277"/>
    </location>
</feature>